<dbReference type="STRING" id="1121899.GCA_000430025_02720"/>
<evidence type="ECO:0000313" key="2">
    <source>
        <dbReference type="EMBL" id="KGO85462.1"/>
    </source>
</evidence>
<dbReference type="EMBL" id="JRLW01000045">
    <property type="protein sequence ID" value="KGO85462.1"/>
    <property type="molecule type" value="Genomic_DNA"/>
</dbReference>
<name>A0A0A2LYJ6_9FLAO</name>
<reference evidence="2 3" key="1">
    <citation type="submission" date="2013-09" db="EMBL/GenBank/DDBJ databases">
        <authorList>
            <person name="Zeng Z."/>
            <person name="Chen C."/>
        </authorList>
    </citation>
    <scope>NUCLEOTIDE SEQUENCE [LARGE SCALE GENOMIC DNA]</scope>
    <source>
        <strain evidence="2 3">GH29-5</strain>
    </source>
</reference>
<keyword evidence="1" id="KW-0472">Membrane</keyword>
<dbReference type="AlphaFoldDB" id="A0A0A2LYJ6"/>
<keyword evidence="1" id="KW-1133">Transmembrane helix</keyword>
<proteinExistence type="predicted"/>
<sequence>MHFSPIFELFSFKLFGIFVNNSNKNPQLLKAGGTLVAIMKNAIIIAFLVFFLTAFTSCNKAYNKIEITFSKSDVKDTIPIRYSLLKLLNEDSIIFEKKVIDDIKIGEKYVLDSLPNGNYILEYSDIKSDIHARKINLNNNSVYKSTIIYDSLPLEKYYKYAPLNNLKKGESYKLFTWGNSCARMESFYEIKNINGKYFLNSNVDNKRLLTDDEIKSIKKFEAELYALNGKGTCNSTARMDYVIIKGIKRDTIIEKTCNWKGYNLLMSKLYNSN</sequence>
<evidence type="ECO:0000313" key="3">
    <source>
        <dbReference type="Proteomes" id="UP000030121"/>
    </source>
</evidence>
<evidence type="ECO:0000256" key="1">
    <source>
        <dbReference type="SAM" id="Phobius"/>
    </source>
</evidence>
<keyword evidence="3" id="KW-1185">Reference proteome</keyword>
<feature type="transmembrane region" description="Helical" evidence="1">
    <location>
        <begin position="35"/>
        <end position="55"/>
    </location>
</feature>
<accession>A0A0A2LYJ6</accession>
<gene>
    <name evidence="2" type="ORF">Q764_14065</name>
</gene>
<dbReference type="eggNOG" id="ENOG5032HMC">
    <property type="taxonomic scope" value="Bacteria"/>
</dbReference>
<keyword evidence="1" id="KW-0812">Transmembrane</keyword>
<comment type="caution">
    <text evidence="2">The sequence shown here is derived from an EMBL/GenBank/DDBJ whole genome shotgun (WGS) entry which is preliminary data.</text>
</comment>
<organism evidence="2 3">
    <name type="scientific">Flavobacterium suncheonense GH29-5 = DSM 17707</name>
    <dbReference type="NCBI Taxonomy" id="1121899"/>
    <lineage>
        <taxon>Bacteria</taxon>
        <taxon>Pseudomonadati</taxon>
        <taxon>Bacteroidota</taxon>
        <taxon>Flavobacteriia</taxon>
        <taxon>Flavobacteriales</taxon>
        <taxon>Flavobacteriaceae</taxon>
        <taxon>Flavobacterium</taxon>
    </lineage>
</organism>
<protein>
    <submittedName>
        <fullName evidence="2">Uncharacterized protein</fullName>
    </submittedName>
</protein>
<dbReference type="Proteomes" id="UP000030121">
    <property type="component" value="Unassembled WGS sequence"/>
</dbReference>